<dbReference type="SUPFAM" id="SSF46894">
    <property type="entry name" value="C-terminal effector domain of the bipartite response regulators"/>
    <property type="match status" value="1"/>
</dbReference>
<evidence type="ECO:0000313" key="2">
    <source>
        <dbReference type="EMBL" id="RMR13174.1"/>
    </source>
</evidence>
<reference evidence="2 3" key="1">
    <citation type="submission" date="2018-08" db="EMBL/GenBank/DDBJ databases">
        <title>Recombination of ecologically and evolutionarily significant loci maintains genetic cohesion in the Pseudomonas syringae species complex.</title>
        <authorList>
            <person name="Dillon M."/>
            <person name="Thakur S."/>
            <person name="Almeida R.N.D."/>
            <person name="Weir B.S."/>
            <person name="Guttman D.S."/>
        </authorList>
    </citation>
    <scope>NUCLEOTIDE SEQUENCE [LARGE SCALE GENOMIC DNA]</scope>
    <source>
        <strain evidence="2 3">ICMP 5931</strain>
    </source>
</reference>
<dbReference type="GO" id="GO:0006352">
    <property type="term" value="P:DNA-templated transcription initiation"/>
    <property type="evidence" value="ECO:0007669"/>
    <property type="project" value="InterPro"/>
</dbReference>
<dbReference type="InterPro" id="IPR036388">
    <property type="entry name" value="WH-like_DNA-bd_sf"/>
</dbReference>
<dbReference type="Proteomes" id="UP000271097">
    <property type="component" value="Unassembled WGS sequence"/>
</dbReference>
<organism evidence="2 3">
    <name type="scientific">Pseudomonas amygdali pv. ulmi</name>
    <dbReference type="NCBI Taxonomy" id="251720"/>
    <lineage>
        <taxon>Bacteria</taxon>
        <taxon>Pseudomonadati</taxon>
        <taxon>Pseudomonadota</taxon>
        <taxon>Gammaproteobacteria</taxon>
        <taxon>Pseudomonadales</taxon>
        <taxon>Pseudomonadaceae</taxon>
        <taxon>Pseudomonas</taxon>
        <taxon>Pseudomonas amygdali</taxon>
    </lineage>
</organism>
<protein>
    <recommendedName>
        <fullName evidence="1">HTH luxR-type domain-containing protein</fullName>
    </recommendedName>
</protein>
<dbReference type="EMBL" id="RBRS01000325">
    <property type="protein sequence ID" value="RMR13174.1"/>
    <property type="molecule type" value="Genomic_DNA"/>
</dbReference>
<dbReference type="Gene3D" id="1.10.10.10">
    <property type="entry name" value="Winged helix-like DNA-binding domain superfamily/Winged helix DNA-binding domain"/>
    <property type="match status" value="1"/>
</dbReference>
<dbReference type="InterPro" id="IPR016032">
    <property type="entry name" value="Sig_transdc_resp-reg_C-effctor"/>
</dbReference>
<comment type="caution">
    <text evidence="2">The sequence shown here is derived from an EMBL/GenBank/DDBJ whole genome shotgun (WGS) entry which is preliminary data.</text>
</comment>
<dbReference type="GO" id="GO:0016987">
    <property type="term" value="F:sigma factor activity"/>
    <property type="evidence" value="ECO:0007669"/>
    <property type="project" value="InterPro"/>
</dbReference>
<gene>
    <name evidence="2" type="ORF">ALP90_200148</name>
</gene>
<dbReference type="AlphaFoldDB" id="A0A3M4SDW6"/>
<dbReference type="SMART" id="SM00421">
    <property type="entry name" value="HTH_LUXR"/>
    <property type="match status" value="1"/>
</dbReference>
<name>A0A3M4SDW6_PSEA0</name>
<evidence type="ECO:0000259" key="1">
    <source>
        <dbReference type="SMART" id="SM00421"/>
    </source>
</evidence>
<accession>A0A3M4SDW6</accession>
<dbReference type="GO" id="GO:0003677">
    <property type="term" value="F:DNA binding"/>
    <property type="evidence" value="ECO:0007669"/>
    <property type="project" value="InterPro"/>
</dbReference>
<sequence>MAGTYFTVSKKTTHLISQAYWPIVEELFPELSPNEAKTVYLYTLGFSLRIIACELAVSMNTVRTYLTRAKDKMVLNSLVEIRQICNGRISLQILYFITLSNH</sequence>
<dbReference type="Pfam" id="PF08281">
    <property type="entry name" value="Sigma70_r4_2"/>
    <property type="match status" value="1"/>
</dbReference>
<feature type="domain" description="HTH luxR-type" evidence="1">
    <location>
        <begin position="28"/>
        <end position="85"/>
    </location>
</feature>
<evidence type="ECO:0000313" key="3">
    <source>
        <dbReference type="Proteomes" id="UP000271097"/>
    </source>
</evidence>
<dbReference type="InterPro" id="IPR000792">
    <property type="entry name" value="Tscrpt_reg_LuxR_C"/>
</dbReference>
<dbReference type="InterPro" id="IPR013249">
    <property type="entry name" value="RNA_pol_sigma70_r4_t2"/>
</dbReference>
<proteinExistence type="predicted"/>
<dbReference type="RefSeq" id="WP_122310806.1">
    <property type="nucleotide sequence ID" value="NZ_RBRS01000325.1"/>
</dbReference>